<evidence type="ECO:0000313" key="3">
    <source>
        <dbReference type="EMBL" id="SIT40754.1"/>
    </source>
</evidence>
<dbReference type="Pfam" id="PF00866">
    <property type="entry name" value="Ring_hydroxyl_B"/>
    <property type="match status" value="1"/>
</dbReference>
<evidence type="ECO:0000256" key="2">
    <source>
        <dbReference type="ARBA" id="ARBA00023002"/>
    </source>
</evidence>
<organism evidence="3 4">
    <name type="scientific">Paraburkholderia piptadeniae</name>
    <dbReference type="NCBI Taxonomy" id="1701573"/>
    <lineage>
        <taxon>Bacteria</taxon>
        <taxon>Pseudomonadati</taxon>
        <taxon>Pseudomonadota</taxon>
        <taxon>Betaproteobacteria</taxon>
        <taxon>Burkholderiales</taxon>
        <taxon>Burkholderiaceae</taxon>
        <taxon>Paraburkholderia</taxon>
    </lineage>
</organism>
<dbReference type="InterPro" id="IPR032710">
    <property type="entry name" value="NTF2-like_dom_sf"/>
</dbReference>
<dbReference type="GO" id="GO:0019380">
    <property type="term" value="P:3-phenylpropionate catabolic process"/>
    <property type="evidence" value="ECO:0007669"/>
    <property type="project" value="TreeGrafter"/>
</dbReference>
<proteinExistence type="inferred from homology"/>
<dbReference type="PANTHER" id="PTHR41534">
    <property type="entry name" value="BLR3401 PROTEIN"/>
    <property type="match status" value="1"/>
</dbReference>
<dbReference type="EMBL" id="CYGY02000025">
    <property type="protein sequence ID" value="SIT40754.1"/>
    <property type="molecule type" value="Genomic_DNA"/>
</dbReference>
<accession>A0A1N7S099</accession>
<dbReference type="SUPFAM" id="SSF54427">
    <property type="entry name" value="NTF2-like"/>
    <property type="match status" value="1"/>
</dbReference>
<dbReference type="Gene3D" id="3.10.450.50">
    <property type="match status" value="1"/>
</dbReference>
<keyword evidence="2" id="KW-0560">Oxidoreductase</keyword>
<name>A0A1N7S099_9BURK</name>
<reference evidence="3" key="1">
    <citation type="submission" date="2016-12" db="EMBL/GenBank/DDBJ databases">
        <authorList>
            <person name="Moulin L."/>
        </authorList>
    </citation>
    <scope>NUCLEOTIDE SEQUENCE [LARGE SCALE GENOMIC DNA]</scope>
    <source>
        <strain evidence="3">STM 7183</strain>
    </source>
</reference>
<keyword evidence="3" id="KW-0223">Dioxygenase</keyword>
<comment type="caution">
    <text evidence="3">The sequence shown here is derived from an EMBL/GenBank/DDBJ whole genome shotgun (WGS) entry which is preliminary data.</text>
</comment>
<gene>
    <name evidence="3" type="ORF">BN2476_250055</name>
</gene>
<dbReference type="OrthoDB" id="7062869at2"/>
<dbReference type="CDD" id="cd00667">
    <property type="entry name" value="ring_hydroxylating_dioxygenases_beta"/>
    <property type="match status" value="1"/>
</dbReference>
<evidence type="ECO:0000256" key="1">
    <source>
        <dbReference type="ARBA" id="ARBA00009570"/>
    </source>
</evidence>
<dbReference type="RefSeq" id="WP_087734625.1">
    <property type="nucleotide sequence ID" value="NZ_CYGY02000025.1"/>
</dbReference>
<comment type="similarity">
    <text evidence="1">Belongs to the bacterial ring-hydroxylating dioxygenase beta subunit family.</text>
</comment>
<dbReference type="AlphaFoldDB" id="A0A1N7S099"/>
<dbReference type="InterPro" id="IPR000391">
    <property type="entry name" value="Rng_hydr_dOase-bsu"/>
</dbReference>
<evidence type="ECO:0000313" key="4">
    <source>
        <dbReference type="Proteomes" id="UP000195569"/>
    </source>
</evidence>
<protein>
    <submittedName>
        <fullName evidence="3">Ring-hydroxylating dioxygenase small subunit</fullName>
    </submittedName>
</protein>
<dbReference type="Proteomes" id="UP000195569">
    <property type="component" value="Unassembled WGS sequence"/>
</dbReference>
<keyword evidence="4" id="KW-1185">Reference proteome</keyword>
<dbReference type="GO" id="GO:0051213">
    <property type="term" value="F:dioxygenase activity"/>
    <property type="evidence" value="ECO:0007669"/>
    <property type="project" value="UniProtKB-KW"/>
</dbReference>
<dbReference type="PANTHER" id="PTHR41534:SF1">
    <property type="entry name" value="BLR3401 PROTEIN"/>
    <property type="match status" value="1"/>
</dbReference>
<sequence length="171" mass="19671">MPTHITEAPAIDAALSQRLIRFVEHEARLLDAREFRAWHALFGADGCYWVPASQAHTDPTRYVSLFYDEPVALQTRVQRLLHPEIHSQIPASATVRVIGNFWVEPTDEFGADYRVQSKFVMLEDRAATARHVYGGTYTHFLKRDGDGWRIRMKRVDLTNCDHAFTTLTQPF</sequence>